<dbReference type="Pfam" id="PF18759">
    <property type="entry name" value="Plavaka"/>
    <property type="match status" value="1"/>
</dbReference>
<keyword evidence="2" id="KW-1185">Reference proteome</keyword>
<dbReference type="InterPro" id="IPR041078">
    <property type="entry name" value="Plavaka"/>
</dbReference>
<dbReference type="Proteomes" id="UP000053989">
    <property type="component" value="Unassembled WGS sequence"/>
</dbReference>
<sequence>MDGIEPIPSPWSSTHSCYVCTESDGNNLFCQYHDQFPSYDPENMNSMDQLCDGPMFQRTENDNTQCPLPHPLADCLKESYFTPFLNATVWHLMGWFYNSSTQKLLEDLNGLVHTIILANNFDCKDLQEFSMQRETWRLDEAPCDPSSLRFMSDGWHTASIPICLPCEKVKQPEDVAPEFRVEGLHYCKITEVVKSAFEEPATQMFHTVPYKLFWQLDKTCPPEYIITELYMANAMLQEHENIKSSPVTGCNLETVIAAIMLWSNSTHLASFGNAALWPIYLFLRNQSKYTQAKPTSFAAHHLAYIPKLSDTIQDFYMKTFSTSTTSFLLNSEFLNAYKNGMVIKFPDGIFHQVFLHLFTYAADYPEKILLTCMKFLRNCPCPHCLITKDKICKLGMKIDWWVHDKKACIDDGAHRWLIKGACKAMFDLGCSIASKAVEGAIGAKSLVPMQNAFLDKLSNFSFNFYSILVPDFMHEFELGMWKAALTHLICILYTAGDDAVQQFNAWFRLVPTFRCDTIQRFSANVSGLTKLTARDFEDILQCSIPVSDGLLPELYNSIILNLLFELTTWHQLHNMPWPSLMQVFA</sequence>
<dbReference type="OrthoDB" id="2687259at2759"/>
<evidence type="ECO:0000313" key="1">
    <source>
        <dbReference type="EMBL" id="KIM52690.1"/>
    </source>
</evidence>
<gene>
    <name evidence="1" type="ORF">SCLCIDRAFT_32443</name>
</gene>
<reference evidence="2" key="2">
    <citation type="submission" date="2015-01" db="EMBL/GenBank/DDBJ databases">
        <title>Evolutionary Origins and Diversification of the Mycorrhizal Mutualists.</title>
        <authorList>
            <consortium name="DOE Joint Genome Institute"/>
            <consortium name="Mycorrhizal Genomics Consortium"/>
            <person name="Kohler A."/>
            <person name="Kuo A."/>
            <person name="Nagy L.G."/>
            <person name="Floudas D."/>
            <person name="Copeland A."/>
            <person name="Barry K.W."/>
            <person name="Cichocki N."/>
            <person name="Veneault-Fourrey C."/>
            <person name="LaButti K."/>
            <person name="Lindquist E.A."/>
            <person name="Lipzen A."/>
            <person name="Lundell T."/>
            <person name="Morin E."/>
            <person name="Murat C."/>
            <person name="Riley R."/>
            <person name="Ohm R."/>
            <person name="Sun H."/>
            <person name="Tunlid A."/>
            <person name="Henrissat B."/>
            <person name="Grigoriev I.V."/>
            <person name="Hibbett D.S."/>
            <person name="Martin F."/>
        </authorList>
    </citation>
    <scope>NUCLEOTIDE SEQUENCE [LARGE SCALE GENOMIC DNA]</scope>
    <source>
        <strain evidence="2">Foug A</strain>
    </source>
</reference>
<name>A0A0C3CVV9_9AGAM</name>
<organism evidence="1 2">
    <name type="scientific">Scleroderma citrinum Foug A</name>
    <dbReference type="NCBI Taxonomy" id="1036808"/>
    <lineage>
        <taxon>Eukaryota</taxon>
        <taxon>Fungi</taxon>
        <taxon>Dikarya</taxon>
        <taxon>Basidiomycota</taxon>
        <taxon>Agaricomycotina</taxon>
        <taxon>Agaricomycetes</taxon>
        <taxon>Agaricomycetidae</taxon>
        <taxon>Boletales</taxon>
        <taxon>Sclerodermatineae</taxon>
        <taxon>Sclerodermataceae</taxon>
        <taxon>Scleroderma</taxon>
    </lineage>
</organism>
<protein>
    <submittedName>
        <fullName evidence="1">Uncharacterized protein</fullName>
    </submittedName>
</protein>
<dbReference type="EMBL" id="KN822202">
    <property type="protein sequence ID" value="KIM52690.1"/>
    <property type="molecule type" value="Genomic_DNA"/>
</dbReference>
<evidence type="ECO:0000313" key="2">
    <source>
        <dbReference type="Proteomes" id="UP000053989"/>
    </source>
</evidence>
<dbReference type="InParanoid" id="A0A0C3CVV9"/>
<dbReference type="STRING" id="1036808.A0A0C3CVV9"/>
<dbReference type="AlphaFoldDB" id="A0A0C3CVV9"/>
<reference evidence="1 2" key="1">
    <citation type="submission" date="2014-04" db="EMBL/GenBank/DDBJ databases">
        <authorList>
            <consortium name="DOE Joint Genome Institute"/>
            <person name="Kuo A."/>
            <person name="Kohler A."/>
            <person name="Nagy L.G."/>
            <person name="Floudas D."/>
            <person name="Copeland A."/>
            <person name="Barry K.W."/>
            <person name="Cichocki N."/>
            <person name="Veneault-Fourrey C."/>
            <person name="LaButti K."/>
            <person name="Lindquist E.A."/>
            <person name="Lipzen A."/>
            <person name="Lundell T."/>
            <person name="Morin E."/>
            <person name="Murat C."/>
            <person name="Sun H."/>
            <person name="Tunlid A."/>
            <person name="Henrissat B."/>
            <person name="Grigoriev I.V."/>
            <person name="Hibbett D.S."/>
            <person name="Martin F."/>
            <person name="Nordberg H.P."/>
            <person name="Cantor M.N."/>
            <person name="Hua S.X."/>
        </authorList>
    </citation>
    <scope>NUCLEOTIDE SEQUENCE [LARGE SCALE GENOMIC DNA]</scope>
    <source>
        <strain evidence="1 2">Foug A</strain>
    </source>
</reference>
<proteinExistence type="predicted"/>
<dbReference type="HOGENOM" id="CLU_002498_1_1_1"/>
<accession>A0A0C3CVV9</accession>